<dbReference type="RefSeq" id="WP_044832235.1">
    <property type="nucleotide sequence ID" value="NZ_CP059735.1"/>
</dbReference>
<sequence length="59" mass="7005">MKKISEALVKTWLFLLKTDDPELKKSKYYANKRILRTFGSVELAEVYLEQIREEEIDIA</sequence>
<keyword evidence="2" id="KW-1185">Reference proteome</keyword>
<dbReference type="KEGG" id="tact:SG35_005895"/>
<organism evidence="1 2">
    <name type="scientific">Thalassomonas actiniarum</name>
    <dbReference type="NCBI Taxonomy" id="485447"/>
    <lineage>
        <taxon>Bacteria</taxon>
        <taxon>Pseudomonadati</taxon>
        <taxon>Pseudomonadota</taxon>
        <taxon>Gammaproteobacteria</taxon>
        <taxon>Alteromonadales</taxon>
        <taxon>Colwelliaceae</taxon>
        <taxon>Thalassomonas</taxon>
    </lineage>
</organism>
<dbReference type="AlphaFoldDB" id="A0AAE9YSY9"/>
<reference evidence="1 2" key="2">
    <citation type="journal article" date="2022" name="Mar. Drugs">
        <title>Bioassay-Guided Fractionation Leads to the Detection of Cholic Acid Generated by the Rare Thalassomonas sp.</title>
        <authorList>
            <person name="Pheiffer F."/>
            <person name="Schneider Y.K."/>
            <person name="Hansen E.H."/>
            <person name="Andersen J.H."/>
            <person name="Isaksson J."/>
            <person name="Busche T."/>
            <person name="R C."/>
            <person name="Kalinowski J."/>
            <person name="Zyl L.V."/>
            <person name="Trindade M."/>
        </authorList>
    </citation>
    <scope>NUCLEOTIDE SEQUENCE [LARGE SCALE GENOMIC DNA]</scope>
    <source>
        <strain evidence="1 2">A5K-106</strain>
    </source>
</reference>
<name>A0AAE9YSY9_9GAMM</name>
<dbReference type="EMBL" id="CP059735">
    <property type="protein sequence ID" value="WDE00183.1"/>
    <property type="molecule type" value="Genomic_DNA"/>
</dbReference>
<evidence type="ECO:0000313" key="2">
    <source>
        <dbReference type="Proteomes" id="UP000032568"/>
    </source>
</evidence>
<reference evidence="1 2" key="1">
    <citation type="journal article" date="2015" name="Genome Announc.">
        <title>Draft Genome Sequences of Marine Isolates of Thalassomonas viridans and Thalassomonas actiniarum.</title>
        <authorList>
            <person name="Olonade I."/>
            <person name="van Zyl L.J."/>
            <person name="Trindade M."/>
        </authorList>
    </citation>
    <scope>NUCLEOTIDE SEQUENCE [LARGE SCALE GENOMIC DNA]</scope>
    <source>
        <strain evidence="1 2">A5K-106</strain>
    </source>
</reference>
<protein>
    <submittedName>
        <fullName evidence="1">Uncharacterized protein</fullName>
    </submittedName>
</protein>
<evidence type="ECO:0000313" key="1">
    <source>
        <dbReference type="EMBL" id="WDE00183.1"/>
    </source>
</evidence>
<dbReference type="Proteomes" id="UP000032568">
    <property type="component" value="Chromosome"/>
</dbReference>
<gene>
    <name evidence="1" type="ORF">SG35_005895</name>
</gene>
<accession>A0AAE9YSY9</accession>
<proteinExistence type="predicted"/>